<proteinExistence type="inferred from homology"/>
<comment type="similarity">
    <text evidence="5">Belongs to the bacterial ribosomal protein bL25 family. CTC subfamily.</text>
</comment>
<dbReference type="GO" id="GO:0003735">
    <property type="term" value="F:structural constituent of ribosome"/>
    <property type="evidence" value="ECO:0007669"/>
    <property type="project" value="InterPro"/>
</dbReference>
<keyword evidence="4 5" id="KW-0687">Ribonucleoprotein</keyword>
<evidence type="ECO:0000259" key="7">
    <source>
        <dbReference type="Pfam" id="PF01386"/>
    </source>
</evidence>
<dbReference type="Gene3D" id="2.40.240.10">
    <property type="entry name" value="Ribosomal Protein L25, Chain P"/>
    <property type="match status" value="1"/>
</dbReference>
<evidence type="ECO:0000313" key="10">
    <source>
        <dbReference type="Proteomes" id="UP000538292"/>
    </source>
</evidence>
<dbReference type="InterPro" id="IPR020057">
    <property type="entry name" value="Ribosomal_bL25_b-dom"/>
</dbReference>
<dbReference type="GO" id="GO:0022625">
    <property type="term" value="C:cytosolic large ribosomal subunit"/>
    <property type="evidence" value="ECO:0007669"/>
    <property type="project" value="TreeGrafter"/>
</dbReference>
<evidence type="ECO:0000313" key="9">
    <source>
        <dbReference type="EMBL" id="MBA4601249.1"/>
    </source>
</evidence>
<feature type="domain" description="Large ribosomal subunit protein bL25 L25" evidence="7">
    <location>
        <begin position="5"/>
        <end position="86"/>
    </location>
</feature>
<dbReference type="NCBIfam" id="TIGR00731">
    <property type="entry name" value="bL25_bact_ctc"/>
    <property type="match status" value="1"/>
</dbReference>
<comment type="subunit">
    <text evidence="5">Part of the 50S ribosomal subunit; part of the 5S rRNA/L5/L18/L25 subcomplex. Contacts the 5S rRNA. Binds to the 5S rRNA independently of L5 and L18.</text>
</comment>
<dbReference type="CDD" id="cd00495">
    <property type="entry name" value="Ribosomal_L25_TL5_CTC"/>
    <property type="match status" value="1"/>
</dbReference>
<evidence type="ECO:0000256" key="5">
    <source>
        <dbReference type="HAMAP-Rule" id="MF_01334"/>
    </source>
</evidence>
<dbReference type="InterPro" id="IPR011035">
    <property type="entry name" value="Ribosomal_bL25/Gln-tRNA_synth"/>
</dbReference>
<dbReference type="InterPro" id="IPR029751">
    <property type="entry name" value="Ribosomal_L25_dom"/>
</dbReference>
<feature type="domain" description="Large ribosomal subunit protein bL25 beta" evidence="8">
    <location>
        <begin position="95"/>
        <end position="177"/>
    </location>
</feature>
<keyword evidence="1 5" id="KW-0699">rRNA-binding</keyword>
<dbReference type="PANTHER" id="PTHR33284">
    <property type="entry name" value="RIBOSOMAL PROTEIN L25/GLN-TRNA SYNTHETASE, ANTI-CODON-BINDING DOMAIN-CONTAINING PROTEIN"/>
    <property type="match status" value="1"/>
</dbReference>
<name>A0A7W2APS6_9BACL</name>
<reference evidence="9 10" key="1">
    <citation type="submission" date="2020-07" db="EMBL/GenBank/DDBJ databases">
        <title>Thermoactinomyces phylogeny.</title>
        <authorList>
            <person name="Dunlap C."/>
        </authorList>
    </citation>
    <scope>NUCLEOTIDE SEQUENCE [LARGE SCALE GENOMIC DNA]</scope>
    <source>
        <strain evidence="9 10">AMNI-1</strain>
    </source>
</reference>
<dbReference type="InterPro" id="IPR001021">
    <property type="entry name" value="Ribosomal_bL25_long"/>
</dbReference>
<keyword evidence="10" id="KW-1185">Reference proteome</keyword>
<dbReference type="GO" id="GO:0008097">
    <property type="term" value="F:5S rRNA binding"/>
    <property type="evidence" value="ECO:0007669"/>
    <property type="project" value="InterPro"/>
</dbReference>
<dbReference type="Pfam" id="PF01386">
    <property type="entry name" value="Ribosomal_L25p"/>
    <property type="match status" value="1"/>
</dbReference>
<dbReference type="EMBL" id="JACEOL010000007">
    <property type="protein sequence ID" value="MBA4601249.1"/>
    <property type="molecule type" value="Genomic_DNA"/>
</dbReference>
<evidence type="ECO:0000256" key="6">
    <source>
        <dbReference type="SAM" id="MobiDB-lite"/>
    </source>
</evidence>
<comment type="function">
    <text evidence="5">This is one of the proteins that binds to the 5S RNA in the ribosome where it forms part of the central protuberance.</text>
</comment>
<accession>A0A7W2APS6</accession>
<organism evidence="9 10">
    <name type="scientific">Thermoactinomyces mirandus</name>
    <dbReference type="NCBI Taxonomy" id="2756294"/>
    <lineage>
        <taxon>Bacteria</taxon>
        <taxon>Bacillati</taxon>
        <taxon>Bacillota</taxon>
        <taxon>Bacilli</taxon>
        <taxon>Bacillales</taxon>
        <taxon>Thermoactinomycetaceae</taxon>
        <taxon>Thermoactinomyces</taxon>
    </lineage>
</organism>
<dbReference type="InterPro" id="IPR037121">
    <property type="entry name" value="Ribosomal_bL25_C"/>
</dbReference>
<dbReference type="SUPFAM" id="SSF50715">
    <property type="entry name" value="Ribosomal protein L25-like"/>
    <property type="match status" value="1"/>
</dbReference>
<dbReference type="Pfam" id="PF14693">
    <property type="entry name" value="Ribosomal_TL5_C"/>
    <property type="match status" value="1"/>
</dbReference>
<feature type="compositionally biased region" description="Acidic residues" evidence="6">
    <location>
        <begin position="182"/>
        <end position="191"/>
    </location>
</feature>
<keyword evidence="2 5" id="KW-0694">RNA-binding</keyword>
<dbReference type="AlphaFoldDB" id="A0A7W2APS6"/>
<dbReference type="Proteomes" id="UP000538292">
    <property type="component" value="Unassembled WGS sequence"/>
</dbReference>
<sequence length="197" mass="21427">MSNAITASKREQTGSLNALRRDGKIPAVLYGKGITPQLLTVRENEAQKGIELNSFIDLKVNGQTHRVMVRDIQKDPIKSSLLHIDFLKVEMNHPLEAEVSIRLTGEAPGVKGGGVLQHQLRSAVVKALPSSIPEVLEANVSSLQIGDSVTVEDLKIPEDVELLHITPETVIASVVPPAKAEEETEETEELSDTDKTE</sequence>
<feature type="region of interest" description="Disordered" evidence="6">
    <location>
        <begin position="176"/>
        <end position="197"/>
    </location>
</feature>
<dbReference type="HAMAP" id="MF_01334">
    <property type="entry name" value="Ribosomal_bL25_CTC"/>
    <property type="match status" value="1"/>
</dbReference>
<evidence type="ECO:0000259" key="8">
    <source>
        <dbReference type="Pfam" id="PF14693"/>
    </source>
</evidence>
<evidence type="ECO:0000256" key="2">
    <source>
        <dbReference type="ARBA" id="ARBA00022884"/>
    </source>
</evidence>
<dbReference type="InterPro" id="IPR020930">
    <property type="entry name" value="Ribosomal_uL5_bac-type"/>
</dbReference>
<gene>
    <name evidence="5" type="primary">rplY</name>
    <name evidence="5" type="synonym">ctc</name>
    <name evidence="9" type="ORF">H2C83_02680</name>
</gene>
<dbReference type="InterPro" id="IPR020056">
    <property type="entry name" value="Rbsml_bL25/Gln-tRNA_synth_N"/>
</dbReference>
<dbReference type="Gene3D" id="2.170.120.20">
    <property type="entry name" value="Ribosomal protein L25, beta domain"/>
    <property type="match status" value="1"/>
</dbReference>
<evidence type="ECO:0000256" key="4">
    <source>
        <dbReference type="ARBA" id="ARBA00023274"/>
    </source>
</evidence>
<dbReference type="PANTHER" id="PTHR33284:SF1">
    <property type="entry name" value="RIBOSOMAL PROTEIN L25_GLN-TRNA SYNTHETASE, ANTI-CODON-BINDING DOMAIN-CONTAINING PROTEIN"/>
    <property type="match status" value="1"/>
</dbReference>
<comment type="caution">
    <text evidence="9">The sequence shown here is derived from an EMBL/GenBank/DDBJ whole genome shotgun (WGS) entry which is preliminary data.</text>
</comment>
<dbReference type="GO" id="GO:0006412">
    <property type="term" value="P:translation"/>
    <property type="evidence" value="ECO:0007669"/>
    <property type="project" value="UniProtKB-UniRule"/>
</dbReference>
<protein>
    <recommendedName>
        <fullName evidence="5">Large ribosomal subunit protein bL25</fullName>
    </recommendedName>
    <alternativeName>
        <fullName evidence="5">General stress protein CTC</fullName>
    </alternativeName>
</protein>
<keyword evidence="3 5" id="KW-0689">Ribosomal protein</keyword>
<evidence type="ECO:0000256" key="3">
    <source>
        <dbReference type="ARBA" id="ARBA00022980"/>
    </source>
</evidence>
<dbReference type="RefSeq" id="WP_181737531.1">
    <property type="nucleotide sequence ID" value="NZ_JACEOL010000007.1"/>
</dbReference>
<evidence type="ECO:0000256" key="1">
    <source>
        <dbReference type="ARBA" id="ARBA00022730"/>
    </source>
</evidence>